<dbReference type="EMBL" id="LN679143">
    <property type="protein sequence ID" value="CEL60178.1"/>
    <property type="molecule type" value="Genomic_DNA"/>
</dbReference>
<protein>
    <submittedName>
        <fullName evidence="2">Uncharacterized protein</fullName>
    </submittedName>
</protein>
<feature type="compositionally biased region" description="Low complexity" evidence="1">
    <location>
        <begin position="1"/>
        <end position="20"/>
    </location>
</feature>
<evidence type="ECO:0000256" key="1">
    <source>
        <dbReference type="SAM" id="MobiDB-lite"/>
    </source>
</evidence>
<accession>A0A0B7FVB6</accession>
<evidence type="ECO:0000313" key="3">
    <source>
        <dbReference type="Proteomes" id="UP000059188"/>
    </source>
</evidence>
<organism evidence="2 3">
    <name type="scientific">Thanatephorus cucumeris (strain AG1-IB / isolate 7/3/14)</name>
    <name type="common">Lettuce bottom rot fungus</name>
    <name type="synonym">Rhizoctonia solani</name>
    <dbReference type="NCBI Taxonomy" id="1108050"/>
    <lineage>
        <taxon>Eukaryota</taxon>
        <taxon>Fungi</taxon>
        <taxon>Dikarya</taxon>
        <taxon>Basidiomycota</taxon>
        <taxon>Agaricomycotina</taxon>
        <taxon>Agaricomycetes</taxon>
        <taxon>Cantharellales</taxon>
        <taxon>Ceratobasidiaceae</taxon>
        <taxon>Rhizoctonia</taxon>
        <taxon>Rhizoctonia solani AG-1</taxon>
    </lineage>
</organism>
<feature type="compositionally biased region" description="Acidic residues" evidence="1">
    <location>
        <begin position="21"/>
        <end position="32"/>
    </location>
</feature>
<reference evidence="2 3" key="1">
    <citation type="submission" date="2014-11" db="EMBL/GenBank/DDBJ databases">
        <authorList>
            <person name="Wibberg Daniel"/>
        </authorList>
    </citation>
    <scope>NUCLEOTIDE SEQUENCE [LARGE SCALE GENOMIC DNA]</scope>
    <source>
        <strain evidence="2">Rhizoctonia solani AG1-IB 7/3/14</strain>
    </source>
</reference>
<sequence>MSDINDSASDIDYDYSSNDNLDVDWDLESEMDEPPKDPEPTATTKHQKEYEAALAIVNCMNQNGLSLDELVYALCYGNPLCTTESEAKDAKRPLKTARRELMKSPLLPKIPDNLHTPPNYSGARPQAATKTLDRWAWNHTVRLSRAEIDRLASTNER</sequence>
<evidence type="ECO:0000313" key="2">
    <source>
        <dbReference type="EMBL" id="CEL60178.1"/>
    </source>
</evidence>
<keyword evidence="3" id="KW-1185">Reference proteome</keyword>
<gene>
    <name evidence="2" type="ORF">RSOLAG1IB_09416</name>
</gene>
<dbReference type="Proteomes" id="UP000059188">
    <property type="component" value="Unassembled WGS sequence"/>
</dbReference>
<name>A0A0B7FVB6_THACB</name>
<feature type="region of interest" description="Disordered" evidence="1">
    <location>
        <begin position="1"/>
        <end position="47"/>
    </location>
</feature>
<dbReference type="OrthoDB" id="3203379at2759"/>
<proteinExistence type="predicted"/>
<dbReference type="AlphaFoldDB" id="A0A0B7FVB6"/>